<proteinExistence type="predicted"/>
<reference evidence="1" key="1">
    <citation type="submission" date="2021-06" db="EMBL/GenBank/DDBJ databases">
        <authorList>
            <person name="Hodson N. C."/>
            <person name="Mongue J. A."/>
            <person name="Jaron S. K."/>
        </authorList>
    </citation>
    <scope>NUCLEOTIDE SEQUENCE</scope>
</reference>
<dbReference type="AlphaFoldDB" id="A0A8J2PNX7"/>
<organism evidence="1 2">
    <name type="scientific">Allacma fusca</name>
    <dbReference type="NCBI Taxonomy" id="39272"/>
    <lineage>
        <taxon>Eukaryota</taxon>
        <taxon>Metazoa</taxon>
        <taxon>Ecdysozoa</taxon>
        <taxon>Arthropoda</taxon>
        <taxon>Hexapoda</taxon>
        <taxon>Collembola</taxon>
        <taxon>Symphypleona</taxon>
        <taxon>Sminthuridae</taxon>
        <taxon>Allacma</taxon>
    </lineage>
</organism>
<accession>A0A8J2PNX7</accession>
<dbReference type="OrthoDB" id="6361347at2759"/>
<comment type="caution">
    <text evidence="1">The sequence shown here is derived from an EMBL/GenBank/DDBJ whole genome shotgun (WGS) entry which is preliminary data.</text>
</comment>
<feature type="non-terminal residue" evidence="1">
    <location>
        <position position="110"/>
    </location>
</feature>
<sequence>MEKKCSTTNDYDPKTVHNLLQSGQAIVGEFKPLKEFPCWFDVDLARIGQEFARRHFAQLFIANTLASILLFTHRQSQPVLLLARASDTLKQRTKGDLATAQQIYLWYHAE</sequence>
<evidence type="ECO:0000313" key="1">
    <source>
        <dbReference type="EMBL" id="CAG7830655.1"/>
    </source>
</evidence>
<protein>
    <submittedName>
        <fullName evidence="1">Uncharacterized protein</fullName>
    </submittedName>
</protein>
<name>A0A8J2PNX7_9HEXA</name>
<gene>
    <name evidence="1" type="ORF">AFUS01_LOCUS40442</name>
</gene>
<keyword evidence="2" id="KW-1185">Reference proteome</keyword>
<dbReference type="Proteomes" id="UP000708208">
    <property type="component" value="Unassembled WGS sequence"/>
</dbReference>
<dbReference type="EMBL" id="CAJVCH010556918">
    <property type="protein sequence ID" value="CAG7830655.1"/>
    <property type="molecule type" value="Genomic_DNA"/>
</dbReference>
<evidence type="ECO:0000313" key="2">
    <source>
        <dbReference type="Proteomes" id="UP000708208"/>
    </source>
</evidence>